<feature type="region of interest" description="Disordered" evidence="1">
    <location>
        <begin position="355"/>
        <end position="377"/>
    </location>
</feature>
<dbReference type="Proteomes" id="UP000316598">
    <property type="component" value="Unassembled WGS sequence"/>
</dbReference>
<comment type="caution">
    <text evidence="3">The sequence shown here is derived from an EMBL/GenBank/DDBJ whole genome shotgun (WGS) entry which is preliminary data.</text>
</comment>
<dbReference type="EMBL" id="SJPI01000002">
    <property type="protein sequence ID" value="TWT51230.1"/>
    <property type="molecule type" value="Genomic_DNA"/>
</dbReference>
<evidence type="ECO:0000256" key="2">
    <source>
        <dbReference type="SAM" id="Phobius"/>
    </source>
</evidence>
<keyword evidence="2" id="KW-0812">Transmembrane</keyword>
<name>A0A5C5WKN6_9BACT</name>
<dbReference type="Pfam" id="PF13181">
    <property type="entry name" value="TPR_8"/>
    <property type="match status" value="1"/>
</dbReference>
<gene>
    <name evidence="3" type="ORF">Pla22_40070</name>
</gene>
<evidence type="ECO:0000256" key="1">
    <source>
        <dbReference type="SAM" id="MobiDB-lite"/>
    </source>
</evidence>
<evidence type="ECO:0000313" key="4">
    <source>
        <dbReference type="Proteomes" id="UP000316598"/>
    </source>
</evidence>
<dbReference type="InterPro" id="IPR019734">
    <property type="entry name" value="TPR_rpt"/>
</dbReference>
<proteinExistence type="predicted"/>
<keyword evidence="4" id="KW-1185">Reference proteome</keyword>
<accession>A0A5C5WKN6</accession>
<sequence length="645" mass="72820">MDRVRSRASIKTLDLTMNLPRAVSASLLLLSVPLIPIGWLFADQPESVTVNNVSKYAGNEVDHVARLIDQLGAPSYATRIRARDELQRMGLEAFEQLREAQFHPDIEVEMAARYLVSSLLVSWSKDSDPADVRETLNEYGAQDEVERSKRIDRLAELDSRIGLAALVRLTRFETSLRLSEIAALAAMNQASSADEAVRRQHSQQILNGLGDSQRASAQWLRLYAQDLVNDGFSKLAWQQLIQQQRQQIDAGTTKPSTQTSVLELVQICAARAAKNGQIDEALELAKEHIDLIQPTTRHLIDASSWAIDHGLHPFVLELRSNFGRMFDTQPVLLYGAAEAHQKSGHAEQANEIASLALKSNPFPDDEDKKDASPREMEETAYKHRDVAMTLRRRGLFPWAENEYQLIIRSMEVDSLPSIVARADLARMQGELHQHQDVVDTLTPLVNRLEKDAKLKQRLGTHLFATLESIRSDLEYHTAQVLLAQKDLDEARERLRLAYRLSPLNIDILIEMYRTEGDDQWDAEVKRSLDREIKAADRKVAEQRRNLRTEGFQGKLKLGDYLNNYAWLVANTEGDMGKALAYSLESLTLDPDAAKYDTCARCYFANGDLANAIAMQKKAIKEEPHSPPLLRQLREFEEALGNQSEN</sequence>
<dbReference type="SUPFAM" id="SSF48452">
    <property type="entry name" value="TPR-like"/>
    <property type="match status" value="2"/>
</dbReference>
<keyword evidence="2" id="KW-0472">Membrane</keyword>
<organism evidence="3 4">
    <name type="scientific">Rubripirellula amarantea</name>
    <dbReference type="NCBI Taxonomy" id="2527999"/>
    <lineage>
        <taxon>Bacteria</taxon>
        <taxon>Pseudomonadati</taxon>
        <taxon>Planctomycetota</taxon>
        <taxon>Planctomycetia</taxon>
        <taxon>Pirellulales</taxon>
        <taxon>Pirellulaceae</taxon>
        <taxon>Rubripirellula</taxon>
    </lineage>
</organism>
<protein>
    <recommendedName>
        <fullName evidence="5">Tetratricopeptide repeat protein</fullName>
    </recommendedName>
</protein>
<dbReference type="AlphaFoldDB" id="A0A5C5WKN6"/>
<feature type="compositionally biased region" description="Basic and acidic residues" evidence="1">
    <location>
        <begin position="366"/>
        <end position="377"/>
    </location>
</feature>
<keyword evidence="2" id="KW-1133">Transmembrane helix</keyword>
<dbReference type="InterPro" id="IPR011990">
    <property type="entry name" value="TPR-like_helical_dom_sf"/>
</dbReference>
<evidence type="ECO:0000313" key="3">
    <source>
        <dbReference type="EMBL" id="TWT51230.1"/>
    </source>
</evidence>
<dbReference type="Gene3D" id="1.25.40.10">
    <property type="entry name" value="Tetratricopeptide repeat domain"/>
    <property type="match status" value="2"/>
</dbReference>
<reference evidence="3 4" key="1">
    <citation type="submission" date="2019-02" db="EMBL/GenBank/DDBJ databases">
        <title>Deep-cultivation of Planctomycetes and their phenomic and genomic characterization uncovers novel biology.</title>
        <authorList>
            <person name="Wiegand S."/>
            <person name="Jogler M."/>
            <person name="Boedeker C."/>
            <person name="Pinto D."/>
            <person name="Vollmers J."/>
            <person name="Rivas-Marin E."/>
            <person name="Kohn T."/>
            <person name="Peeters S.H."/>
            <person name="Heuer A."/>
            <person name="Rast P."/>
            <person name="Oberbeckmann S."/>
            <person name="Bunk B."/>
            <person name="Jeske O."/>
            <person name="Meyerdierks A."/>
            <person name="Storesund J.E."/>
            <person name="Kallscheuer N."/>
            <person name="Luecker S."/>
            <person name="Lage O.M."/>
            <person name="Pohl T."/>
            <person name="Merkel B.J."/>
            <person name="Hornburger P."/>
            <person name="Mueller R.-W."/>
            <person name="Bruemmer F."/>
            <person name="Labrenz M."/>
            <person name="Spormann A.M."/>
            <person name="Op Den Camp H."/>
            <person name="Overmann J."/>
            <person name="Amann R."/>
            <person name="Jetten M.S.M."/>
            <person name="Mascher T."/>
            <person name="Medema M.H."/>
            <person name="Devos D.P."/>
            <person name="Kaster A.-K."/>
            <person name="Ovreas L."/>
            <person name="Rohde M."/>
            <person name="Galperin M.Y."/>
            <person name="Jogler C."/>
        </authorList>
    </citation>
    <scope>NUCLEOTIDE SEQUENCE [LARGE SCALE GENOMIC DNA]</scope>
    <source>
        <strain evidence="3 4">Pla22</strain>
    </source>
</reference>
<feature type="transmembrane region" description="Helical" evidence="2">
    <location>
        <begin position="21"/>
        <end position="42"/>
    </location>
</feature>
<evidence type="ECO:0008006" key="5">
    <source>
        <dbReference type="Google" id="ProtNLM"/>
    </source>
</evidence>